<evidence type="ECO:0000313" key="2">
    <source>
        <dbReference type="EMBL" id="KAK4775639.1"/>
    </source>
</evidence>
<organism evidence="2 3">
    <name type="scientific">Trapa incisa</name>
    <dbReference type="NCBI Taxonomy" id="236973"/>
    <lineage>
        <taxon>Eukaryota</taxon>
        <taxon>Viridiplantae</taxon>
        <taxon>Streptophyta</taxon>
        <taxon>Embryophyta</taxon>
        <taxon>Tracheophyta</taxon>
        <taxon>Spermatophyta</taxon>
        <taxon>Magnoliopsida</taxon>
        <taxon>eudicotyledons</taxon>
        <taxon>Gunneridae</taxon>
        <taxon>Pentapetalae</taxon>
        <taxon>rosids</taxon>
        <taxon>malvids</taxon>
        <taxon>Myrtales</taxon>
        <taxon>Lythraceae</taxon>
        <taxon>Trapa</taxon>
    </lineage>
</organism>
<keyword evidence="1" id="KW-1133">Transmembrane helix</keyword>
<comment type="caution">
    <text evidence="2">The sequence shown here is derived from an EMBL/GenBank/DDBJ whole genome shotgun (WGS) entry which is preliminary data.</text>
</comment>
<sequence>MGFLPHFVEYLLPSLRFLGLFVVLNFFSHAPLFCVDETISWMYPPHGFMIFAVYFGLPSRFSLEESPGIVTFIIFMHFLVTSTLQYQLSSGSELFGGQDFFLILTAA</sequence>
<protein>
    <submittedName>
        <fullName evidence="2">Uncharacterized protein</fullName>
    </submittedName>
</protein>
<name>A0AAN7QQI6_9MYRT</name>
<feature type="transmembrane region" description="Helical" evidence="1">
    <location>
        <begin position="69"/>
        <end position="88"/>
    </location>
</feature>
<evidence type="ECO:0000313" key="3">
    <source>
        <dbReference type="Proteomes" id="UP001345219"/>
    </source>
</evidence>
<accession>A0AAN7QQI6</accession>
<keyword evidence="1" id="KW-0812">Transmembrane</keyword>
<keyword evidence="3" id="KW-1185">Reference proteome</keyword>
<feature type="transmembrane region" description="Helical" evidence="1">
    <location>
        <begin position="39"/>
        <end position="57"/>
    </location>
</feature>
<gene>
    <name evidence="2" type="ORF">SAY87_023600</name>
</gene>
<feature type="transmembrane region" description="Helical" evidence="1">
    <location>
        <begin position="7"/>
        <end position="27"/>
    </location>
</feature>
<dbReference type="AlphaFoldDB" id="A0AAN7QQI6"/>
<proteinExistence type="predicted"/>
<dbReference type="EMBL" id="JAXIOK010000003">
    <property type="protein sequence ID" value="KAK4775639.1"/>
    <property type="molecule type" value="Genomic_DNA"/>
</dbReference>
<keyword evidence="1" id="KW-0472">Membrane</keyword>
<dbReference type="Proteomes" id="UP001345219">
    <property type="component" value="Chromosome 18"/>
</dbReference>
<evidence type="ECO:0000256" key="1">
    <source>
        <dbReference type="SAM" id="Phobius"/>
    </source>
</evidence>
<reference evidence="2 3" key="1">
    <citation type="journal article" date="2023" name="Hortic Res">
        <title>Pangenome of water caltrop reveals structural variations and asymmetric subgenome divergence after allopolyploidization.</title>
        <authorList>
            <person name="Zhang X."/>
            <person name="Chen Y."/>
            <person name="Wang L."/>
            <person name="Yuan Y."/>
            <person name="Fang M."/>
            <person name="Shi L."/>
            <person name="Lu R."/>
            <person name="Comes H.P."/>
            <person name="Ma Y."/>
            <person name="Chen Y."/>
            <person name="Huang G."/>
            <person name="Zhou Y."/>
            <person name="Zheng Z."/>
            <person name="Qiu Y."/>
        </authorList>
    </citation>
    <scope>NUCLEOTIDE SEQUENCE [LARGE SCALE GENOMIC DNA]</scope>
    <source>
        <tissue evidence="2">Roots</tissue>
    </source>
</reference>